<dbReference type="SUPFAM" id="SSF53613">
    <property type="entry name" value="Ribokinase-like"/>
    <property type="match status" value="1"/>
</dbReference>
<evidence type="ECO:0000259" key="7">
    <source>
        <dbReference type="Pfam" id="PF00294"/>
    </source>
</evidence>
<evidence type="ECO:0000256" key="3">
    <source>
        <dbReference type="ARBA" id="ARBA00022741"/>
    </source>
</evidence>
<evidence type="ECO:0000256" key="4">
    <source>
        <dbReference type="ARBA" id="ARBA00022777"/>
    </source>
</evidence>
<comment type="similarity">
    <text evidence="6">Belongs to the carbohydrate kinase PfkB family. LacC subfamily.</text>
</comment>
<dbReference type="GO" id="GO:0009024">
    <property type="term" value="F:tagatose-6-phosphate kinase activity"/>
    <property type="evidence" value="ECO:0007669"/>
    <property type="project" value="UniProtKB-EC"/>
</dbReference>
<dbReference type="GO" id="GO:0008443">
    <property type="term" value="F:phosphofructokinase activity"/>
    <property type="evidence" value="ECO:0007669"/>
    <property type="project" value="TreeGrafter"/>
</dbReference>
<proteinExistence type="inferred from homology"/>
<protein>
    <recommendedName>
        <fullName evidence="6">Tagatose-6-phosphate kinase</fullName>
        <ecNumber evidence="6">2.7.1.144</ecNumber>
    </recommendedName>
</protein>
<comment type="catalytic activity">
    <reaction evidence="6">
        <text>D-tagatofuranose 6-phosphate + ATP = D-tagatofuranose 1,6-bisphosphate + ADP + H(+)</text>
        <dbReference type="Rhea" id="RHEA:12420"/>
        <dbReference type="ChEBI" id="CHEBI:15378"/>
        <dbReference type="ChEBI" id="CHEBI:30616"/>
        <dbReference type="ChEBI" id="CHEBI:58694"/>
        <dbReference type="ChEBI" id="CHEBI:58695"/>
        <dbReference type="ChEBI" id="CHEBI:456216"/>
        <dbReference type="EC" id="2.7.1.144"/>
    </reaction>
</comment>
<dbReference type="Pfam" id="PF00294">
    <property type="entry name" value="PfkB"/>
    <property type="match status" value="1"/>
</dbReference>
<dbReference type="InterPro" id="IPR011611">
    <property type="entry name" value="PfkB_dom"/>
</dbReference>
<dbReference type="PANTHER" id="PTHR46566">
    <property type="entry name" value="1-PHOSPHOFRUCTOKINASE-RELATED"/>
    <property type="match status" value="1"/>
</dbReference>
<evidence type="ECO:0000313" key="8">
    <source>
        <dbReference type="EMBL" id="MTK20704.1"/>
    </source>
</evidence>
<sequence length="309" mass="34623">MMLYTLTANPAIDMNFLSQTSDLNKVNRTSDIVYSPNGKGINVSLTLKYFGIDSTVLGFFGGFTGRYIVDELKKREIVVRPCWIEENTRINTFITVPDGEYKFVNKGPFINLGVQQELLEELRYAIDCETLVISGSLPPSIDESYYDEIIKFCQAQDIEVVLDISSKKLKDLLKYRPKLIKPNDEELADIFGLTLETENDIKEALTFLYQEGAQNILLTLGERGMYFFNGEKMYFCEAKPVKLVSSACAGDACLAAFLSEWKTNVELALKKGSAVGANVAQSYGLGDFNEYKAYMKEINVTQILVGPPC</sequence>
<evidence type="ECO:0000256" key="6">
    <source>
        <dbReference type="PIRNR" id="PIRNR000535"/>
    </source>
</evidence>
<dbReference type="AlphaFoldDB" id="A0A9X4XC61"/>
<evidence type="ECO:0000256" key="1">
    <source>
        <dbReference type="ARBA" id="ARBA00005380"/>
    </source>
</evidence>
<dbReference type="InterPro" id="IPR029056">
    <property type="entry name" value="Ribokinase-like"/>
</dbReference>
<accession>A0A9X4XC61</accession>
<feature type="domain" description="Carbohydrate kinase PfkB" evidence="7">
    <location>
        <begin position="17"/>
        <end position="287"/>
    </location>
</feature>
<dbReference type="CDD" id="cd01164">
    <property type="entry name" value="FruK_PfkB_like"/>
    <property type="match status" value="1"/>
</dbReference>
<comment type="pathway">
    <text evidence="6">Carbohydrate metabolism; D-tagatose 6-phosphate degradation; D-glyceraldehyde 3-phosphate and glycerone phosphate from D-tagatose 6-phosphate: step 1/2.</text>
</comment>
<comment type="caution">
    <text evidence="8">The sequence shown here is derived from an EMBL/GenBank/DDBJ whole genome shotgun (WGS) entry which is preliminary data.</text>
</comment>
<dbReference type="GO" id="GO:0005524">
    <property type="term" value="F:ATP binding"/>
    <property type="evidence" value="ECO:0007669"/>
    <property type="project" value="UniProtKB-KW"/>
</dbReference>
<dbReference type="OrthoDB" id="9801219at2"/>
<dbReference type="EC" id="2.7.1.144" evidence="6"/>
<dbReference type="Gene3D" id="3.40.1190.20">
    <property type="match status" value="1"/>
</dbReference>
<dbReference type="GO" id="GO:0005829">
    <property type="term" value="C:cytosol"/>
    <property type="evidence" value="ECO:0007669"/>
    <property type="project" value="TreeGrafter"/>
</dbReference>
<reference evidence="8 9" key="1">
    <citation type="journal article" date="2019" name="Nat. Med.">
        <title>A library of human gut bacterial isolates paired with longitudinal multiomics data enables mechanistic microbiome research.</title>
        <authorList>
            <person name="Poyet M."/>
            <person name="Groussin M."/>
            <person name="Gibbons S.M."/>
            <person name="Avila-Pacheco J."/>
            <person name="Jiang X."/>
            <person name="Kearney S.M."/>
            <person name="Perrotta A.R."/>
            <person name="Berdy B."/>
            <person name="Zhao S."/>
            <person name="Lieberman T.D."/>
            <person name="Swanson P.K."/>
            <person name="Smith M."/>
            <person name="Roesemann S."/>
            <person name="Alexander J.E."/>
            <person name="Rich S.A."/>
            <person name="Livny J."/>
            <person name="Vlamakis H."/>
            <person name="Clish C."/>
            <person name="Bullock K."/>
            <person name="Deik A."/>
            <person name="Scott J."/>
            <person name="Pierce K.A."/>
            <person name="Xavier R.J."/>
            <person name="Alm E.J."/>
        </authorList>
    </citation>
    <scope>NUCLEOTIDE SEQUENCE [LARGE SCALE GENOMIC DNA]</scope>
    <source>
        <strain evidence="8 9">BIOML-A198</strain>
    </source>
</reference>
<dbReference type="PANTHER" id="PTHR46566:SF1">
    <property type="entry name" value="1-PHOSPHOFRUCTOKINASE"/>
    <property type="match status" value="1"/>
</dbReference>
<name>A0A9X4XC61_9FIRM</name>
<dbReference type="PIRSF" id="PIRSF000535">
    <property type="entry name" value="1PFK/6PFK/LacC"/>
    <property type="match status" value="1"/>
</dbReference>
<keyword evidence="6" id="KW-0423">Lactose metabolism</keyword>
<comment type="similarity">
    <text evidence="1">Belongs to the carbohydrate kinase pfkB family.</text>
</comment>
<dbReference type="NCBIfam" id="TIGR03168">
    <property type="entry name" value="1-PFK"/>
    <property type="match status" value="1"/>
</dbReference>
<evidence type="ECO:0000313" key="9">
    <source>
        <dbReference type="Proteomes" id="UP000487649"/>
    </source>
</evidence>
<evidence type="ECO:0000256" key="5">
    <source>
        <dbReference type="ARBA" id="ARBA00022840"/>
    </source>
</evidence>
<keyword evidence="2 6" id="KW-0808">Transferase</keyword>
<gene>
    <name evidence="8" type="ORF">GMA92_04530</name>
</gene>
<evidence type="ECO:0000256" key="2">
    <source>
        <dbReference type="ARBA" id="ARBA00022679"/>
    </source>
</evidence>
<dbReference type="InterPro" id="IPR017583">
    <property type="entry name" value="Tagatose/fructose_Pkinase"/>
</dbReference>
<organism evidence="8 9">
    <name type="scientific">Turicibacter sanguinis</name>
    <dbReference type="NCBI Taxonomy" id="154288"/>
    <lineage>
        <taxon>Bacteria</taxon>
        <taxon>Bacillati</taxon>
        <taxon>Bacillota</taxon>
        <taxon>Erysipelotrichia</taxon>
        <taxon>Erysipelotrichales</taxon>
        <taxon>Turicibacteraceae</taxon>
        <taxon>Turicibacter</taxon>
    </lineage>
</organism>
<keyword evidence="3 6" id="KW-0547">Nucleotide-binding</keyword>
<dbReference type="Proteomes" id="UP000487649">
    <property type="component" value="Unassembled WGS sequence"/>
</dbReference>
<keyword evidence="4 8" id="KW-0418">Kinase</keyword>
<keyword evidence="5 6" id="KW-0067">ATP-binding</keyword>
<dbReference type="EMBL" id="WMQE01000007">
    <property type="protein sequence ID" value="MTK20704.1"/>
    <property type="molecule type" value="Genomic_DNA"/>
</dbReference>
<dbReference type="GO" id="GO:0005988">
    <property type="term" value="P:lactose metabolic process"/>
    <property type="evidence" value="ECO:0007669"/>
    <property type="project" value="UniProtKB-KW"/>
</dbReference>